<organism evidence="1 2">
    <name type="scientific">Ancylostoma ceylanicum</name>
    <dbReference type="NCBI Taxonomy" id="53326"/>
    <lineage>
        <taxon>Eukaryota</taxon>
        <taxon>Metazoa</taxon>
        <taxon>Ecdysozoa</taxon>
        <taxon>Nematoda</taxon>
        <taxon>Chromadorea</taxon>
        <taxon>Rhabditida</taxon>
        <taxon>Rhabditina</taxon>
        <taxon>Rhabditomorpha</taxon>
        <taxon>Strongyloidea</taxon>
        <taxon>Ancylostomatidae</taxon>
        <taxon>Ancylostomatinae</taxon>
        <taxon>Ancylostoma</taxon>
    </lineage>
</organism>
<dbReference type="AlphaFoldDB" id="A0A016UR92"/>
<reference evidence="2" key="1">
    <citation type="journal article" date="2015" name="Nat. Genet.">
        <title>The genome and transcriptome of the zoonotic hookworm Ancylostoma ceylanicum identify infection-specific gene families.</title>
        <authorList>
            <person name="Schwarz E.M."/>
            <person name="Hu Y."/>
            <person name="Antoshechkin I."/>
            <person name="Miller M.M."/>
            <person name="Sternberg P.W."/>
            <person name="Aroian R.V."/>
        </authorList>
    </citation>
    <scope>NUCLEOTIDE SEQUENCE</scope>
    <source>
        <strain evidence="2">HY135</strain>
    </source>
</reference>
<evidence type="ECO:0000313" key="2">
    <source>
        <dbReference type="Proteomes" id="UP000024635"/>
    </source>
</evidence>
<sequence>MVRPNPKRAVILELSNAGYSASDIVRHLKVPGQTVLSAIKQSTSLNRVRPGRAVTVSTPALKIILRKRTARNPARSMRRLAKELNVSEETV</sequence>
<dbReference type="Proteomes" id="UP000024635">
    <property type="component" value="Unassembled WGS sequence"/>
</dbReference>
<name>A0A016UR92_9BILA</name>
<comment type="caution">
    <text evidence="1">The sequence shown here is derived from an EMBL/GenBank/DDBJ whole genome shotgun (WGS) entry which is preliminary data.</text>
</comment>
<gene>
    <name evidence="1" type="primary">Acey_s0029.g1965</name>
    <name evidence="1" type="ORF">Y032_0029g1965</name>
</gene>
<dbReference type="PANTHER" id="PTHR46068:SF1">
    <property type="entry name" value="TRANSPOSASE IS30-LIKE HTH DOMAIN-CONTAINING PROTEIN"/>
    <property type="match status" value="1"/>
</dbReference>
<dbReference type="PANTHER" id="PTHR46068">
    <property type="entry name" value="PROTEIN CBG27172"/>
    <property type="match status" value="1"/>
</dbReference>
<proteinExistence type="predicted"/>
<evidence type="ECO:0000313" key="1">
    <source>
        <dbReference type="EMBL" id="EYC17929.1"/>
    </source>
</evidence>
<keyword evidence="2" id="KW-1185">Reference proteome</keyword>
<accession>A0A016UR92</accession>
<dbReference type="OrthoDB" id="5867379at2759"/>
<dbReference type="EMBL" id="JARK01001365">
    <property type="protein sequence ID" value="EYC17929.1"/>
    <property type="molecule type" value="Genomic_DNA"/>
</dbReference>
<protein>
    <recommendedName>
        <fullName evidence="3">Paired domain-containing protein</fullName>
    </recommendedName>
</protein>
<evidence type="ECO:0008006" key="3">
    <source>
        <dbReference type="Google" id="ProtNLM"/>
    </source>
</evidence>